<keyword evidence="9" id="KW-0675">Receptor</keyword>
<evidence type="ECO:0000256" key="1">
    <source>
        <dbReference type="ARBA" id="ARBA00022448"/>
    </source>
</evidence>
<dbReference type="Gene3D" id="1.20.58.390">
    <property type="entry name" value="Neurotransmitter-gated ion-channel transmembrane domain"/>
    <property type="match status" value="1"/>
</dbReference>
<feature type="domain" description="Neurotransmitter-gated ion-channel transmembrane" evidence="20">
    <location>
        <begin position="186"/>
        <end position="420"/>
    </location>
</feature>
<dbReference type="Pfam" id="PF02931">
    <property type="entry name" value="Neur_chan_LBD"/>
    <property type="match status" value="1"/>
</dbReference>
<comment type="catalytic activity">
    <reaction evidence="16">
        <text>Ca(2+)(in) = Ca(2+)(out)</text>
        <dbReference type="Rhea" id="RHEA:29671"/>
        <dbReference type="ChEBI" id="CHEBI:29108"/>
    </reaction>
</comment>
<keyword evidence="5 18" id="KW-1133">Transmembrane helix</keyword>
<dbReference type="CDD" id="cd19063">
    <property type="entry name" value="LGIC_TM_5-HT3"/>
    <property type="match status" value="1"/>
</dbReference>
<keyword evidence="22" id="KW-1185">Reference proteome</keyword>
<keyword evidence="1" id="KW-0813">Transport</keyword>
<dbReference type="Gene3D" id="2.70.170.10">
    <property type="entry name" value="Neurotransmitter-gated ion-channel ligand-binding domain"/>
    <property type="match status" value="1"/>
</dbReference>
<evidence type="ECO:0000256" key="13">
    <source>
        <dbReference type="ARBA" id="ARBA00034104"/>
    </source>
</evidence>
<dbReference type="InterPro" id="IPR006029">
    <property type="entry name" value="Neurotrans-gated_channel_TM"/>
</dbReference>
<dbReference type="AlphaFoldDB" id="A0A3P8WAB7"/>
<dbReference type="InterPro" id="IPR038050">
    <property type="entry name" value="Neuro_actylchol_rec"/>
</dbReference>
<evidence type="ECO:0000256" key="16">
    <source>
        <dbReference type="ARBA" id="ARBA00036634"/>
    </source>
</evidence>
<dbReference type="GO" id="GO:0005230">
    <property type="term" value="F:extracellular ligand-gated monoatomic ion channel activity"/>
    <property type="evidence" value="ECO:0007669"/>
    <property type="project" value="InterPro"/>
</dbReference>
<keyword evidence="6" id="KW-0770">Synapse</keyword>
<accession>A0A3P8WAB7</accession>
<keyword evidence="8 18" id="KW-0472">Membrane</keyword>
<dbReference type="InParanoid" id="A0A3P8WAB7"/>
<dbReference type="InterPro" id="IPR006202">
    <property type="entry name" value="Neur_chan_lig-bd"/>
</dbReference>
<dbReference type="InterPro" id="IPR036734">
    <property type="entry name" value="Neur_chan_lig-bd_sf"/>
</dbReference>
<comment type="subcellular location">
    <subcellularLocation>
        <location evidence="13">Postsynaptic cell membrane</location>
        <topology evidence="13">Multi-pass membrane protein</topology>
    </subcellularLocation>
</comment>
<feature type="transmembrane region" description="Helical" evidence="18">
    <location>
        <begin position="402"/>
        <end position="423"/>
    </location>
</feature>
<keyword evidence="4" id="KW-0732">Signal</keyword>
<evidence type="ECO:0000256" key="4">
    <source>
        <dbReference type="ARBA" id="ARBA00022729"/>
    </source>
</evidence>
<dbReference type="InterPro" id="IPR018000">
    <property type="entry name" value="Neurotransmitter_ion_chnl_CS"/>
</dbReference>
<keyword evidence="2" id="KW-1003">Cell membrane</keyword>
<keyword evidence="10" id="KW-0628">Postsynaptic cell membrane</keyword>
<evidence type="ECO:0000256" key="10">
    <source>
        <dbReference type="ARBA" id="ARBA00023257"/>
    </source>
</evidence>
<evidence type="ECO:0000259" key="20">
    <source>
        <dbReference type="Pfam" id="PF02932"/>
    </source>
</evidence>
<comment type="catalytic activity">
    <reaction evidence="15">
        <text>Na(+)(in) = Na(+)(out)</text>
        <dbReference type="Rhea" id="RHEA:34963"/>
        <dbReference type="ChEBI" id="CHEBI:29101"/>
    </reaction>
</comment>
<evidence type="ECO:0000256" key="6">
    <source>
        <dbReference type="ARBA" id="ARBA00023018"/>
    </source>
</evidence>
<evidence type="ECO:0000256" key="2">
    <source>
        <dbReference type="ARBA" id="ARBA00022475"/>
    </source>
</evidence>
<evidence type="ECO:0000256" key="15">
    <source>
        <dbReference type="ARBA" id="ARBA00036239"/>
    </source>
</evidence>
<reference evidence="21" key="2">
    <citation type="submission" date="2025-08" db="UniProtKB">
        <authorList>
            <consortium name="Ensembl"/>
        </authorList>
    </citation>
    <scope>IDENTIFICATION</scope>
</reference>
<proteinExistence type="predicted"/>
<reference evidence="21" key="3">
    <citation type="submission" date="2025-09" db="UniProtKB">
        <authorList>
            <consortium name="Ensembl"/>
        </authorList>
    </citation>
    <scope>IDENTIFICATION</scope>
</reference>
<evidence type="ECO:0000259" key="19">
    <source>
        <dbReference type="Pfam" id="PF02931"/>
    </source>
</evidence>
<dbReference type="SUPFAM" id="SSF63712">
    <property type="entry name" value="Nicotinic receptor ligand binding domain-like"/>
    <property type="match status" value="1"/>
</dbReference>
<evidence type="ECO:0000256" key="14">
    <source>
        <dbReference type="ARBA" id="ARBA00034430"/>
    </source>
</evidence>
<evidence type="ECO:0000256" key="18">
    <source>
        <dbReference type="SAM" id="Phobius"/>
    </source>
</evidence>
<evidence type="ECO:0000313" key="22">
    <source>
        <dbReference type="Proteomes" id="UP000265120"/>
    </source>
</evidence>
<dbReference type="InterPro" id="IPR049944">
    <property type="entry name" value="LGIC_TM_5-HT3"/>
</dbReference>
<dbReference type="Ensembl" id="ENSCSET00000024758.1">
    <property type="protein sequence ID" value="ENSCSEP00000024428.1"/>
    <property type="gene ID" value="ENSCSEG00000015604.1"/>
</dbReference>
<feature type="transmembrane region" description="Helical" evidence="18">
    <location>
        <begin position="241"/>
        <end position="267"/>
    </location>
</feature>
<evidence type="ECO:0000256" key="7">
    <source>
        <dbReference type="ARBA" id="ARBA00023065"/>
    </source>
</evidence>
<dbReference type="PROSITE" id="PS00236">
    <property type="entry name" value="NEUROTR_ION_CHANNEL"/>
    <property type="match status" value="1"/>
</dbReference>
<dbReference type="PANTHER" id="PTHR18945">
    <property type="entry name" value="NEUROTRANSMITTER GATED ION CHANNEL"/>
    <property type="match status" value="1"/>
</dbReference>
<dbReference type="Pfam" id="PF02932">
    <property type="entry name" value="Neur_chan_memb"/>
    <property type="match status" value="1"/>
</dbReference>
<evidence type="ECO:0000256" key="12">
    <source>
        <dbReference type="ARBA" id="ARBA00023303"/>
    </source>
</evidence>
<evidence type="ECO:0000313" key="21">
    <source>
        <dbReference type="Ensembl" id="ENSCSEP00000024428.1"/>
    </source>
</evidence>
<dbReference type="GO" id="GO:0045211">
    <property type="term" value="C:postsynaptic membrane"/>
    <property type="evidence" value="ECO:0007669"/>
    <property type="project" value="UniProtKB-SubCell"/>
</dbReference>
<evidence type="ECO:0000256" key="3">
    <source>
        <dbReference type="ARBA" id="ARBA00022692"/>
    </source>
</evidence>
<evidence type="ECO:0000256" key="11">
    <source>
        <dbReference type="ARBA" id="ARBA00023286"/>
    </source>
</evidence>
<dbReference type="GeneTree" id="ENSGT00940000164924"/>
<sequence length="429" mass="47726">MSSSAGIQKSVAPPGSQFPELCSGFLMWSSMSCEFILSRSTHMKGTLPTSIRVSSFSPCSMDQNSAPSAPYSYLNSDGRILDAQPVRVISSCKLDIYMFPFDLQNCTFSFNSYLYFKSEIELQLSISAETVDKLSKEVIATMGEWELIGITAKKFELPSTQNGTTYEELRFYISVRRRSTMYVVNMLIPSCFLVTVDLFSFLLPPQSVDRALFKMTLILGYTVLMLNMNDMLPITGNTIPLINVFLSLCLGLMVVSLLETIAVTNLLRGSVHYARLPRWIRVLVLRILGPLVRLPLKPSSRQEDTVISNPAADGSTGSKPMDEVIRSSVRADLTCQCISSTVEMKPSIRAEQEGSLSSDGSLVELKVLGTELQTVRRLVDKALNQSQSSEEWIQVGLVIDRLLFLLYIGFLLVSFMTIIILWAKSNSIT</sequence>
<organism evidence="21 22">
    <name type="scientific">Cynoglossus semilaevis</name>
    <name type="common">Tongue sole</name>
    <dbReference type="NCBI Taxonomy" id="244447"/>
    <lineage>
        <taxon>Eukaryota</taxon>
        <taxon>Metazoa</taxon>
        <taxon>Chordata</taxon>
        <taxon>Craniata</taxon>
        <taxon>Vertebrata</taxon>
        <taxon>Euteleostomi</taxon>
        <taxon>Actinopterygii</taxon>
        <taxon>Neopterygii</taxon>
        <taxon>Teleostei</taxon>
        <taxon>Neoteleostei</taxon>
        <taxon>Acanthomorphata</taxon>
        <taxon>Carangaria</taxon>
        <taxon>Pleuronectiformes</taxon>
        <taxon>Pleuronectoidei</taxon>
        <taxon>Cynoglossidae</taxon>
        <taxon>Cynoglossinae</taxon>
        <taxon>Cynoglossus</taxon>
    </lineage>
</organism>
<comment type="function">
    <text evidence="17">Forms serotonin (5-hydroxytryptamine/5-HT3)-activated cation-selective channel complexes, which when activated cause fast, depolarizing responses in neurons.</text>
</comment>
<evidence type="ECO:0000256" key="5">
    <source>
        <dbReference type="ARBA" id="ARBA00022989"/>
    </source>
</evidence>
<keyword evidence="3 18" id="KW-0812">Transmembrane</keyword>
<evidence type="ECO:0000256" key="17">
    <source>
        <dbReference type="ARBA" id="ARBA00037540"/>
    </source>
</evidence>
<dbReference type="GO" id="GO:0004888">
    <property type="term" value="F:transmembrane signaling receptor activity"/>
    <property type="evidence" value="ECO:0007669"/>
    <property type="project" value="InterPro"/>
</dbReference>
<dbReference type="SUPFAM" id="SSF90112">
    <property type="entry name" value="Neurotransmitter-gated ion-channel transmembrane pore"/>
    <property type="match status" value="1"/>
</dbReference>
<evidence type="ECO:0000256" key="8">
    <source>
        <dbReference type="ARBA" id="ARBA00023136"/>
    </source>
</evidence>
<reference evidence="21 22" key="1">
    <citation type="journal article" date="2014" name="Nat. Genet.">
        <title>Whole-genome sequence of a flatfish provides insights into ZW sex chromosome evolution and adaptation to a benthic lifestyle.</title>
        <authorList>
            <person name="Chen S."/>
            <person name="Zhang G."/>
            <person name="Shao C."/>
            <person name="Huang Q."/>
            <person name="Liu G."/>
            <person name="Zhang P."/>
            <person name="Song W."/>
            <person name="An N."/>
            <person name="Chalopin D."/>
            <person name="Volff J.N."/>
            <person name="Hong Y."/>
            <person name="Li Q."/>
            <person name="Sha Z."/>
            <person name="Zhou H."/>
            <person name="Xie M."/>
            <person name="Yu Q."/>
            <person name="Liu Y."/>
            <person name="Xiang H."/>
            <person name="Wang N."/>
            <person name="Wu K."/>
            <person name="Yang C."/>
            <person name="Zhou Q."/>
            <person name="Liao X."/>
            <person name="Yang L."/>
            <person name="Hu Q."/>
            <person name="Zhang J."/>
            <person name="Meng L."/>
            <person name="Jin L."/>
            <person name="Tian Y."/>
            <person name="Lian J."/>
            <person name="Yang J."/>
            <person name="Miao G."/>
            <person name="Liu S."/>
            <person name="Liang Z."/>
            <person name="Yan F."/>
            <person name="Li Y."/>
            <person name="Sun B."/>
            <person name="Zhang H."/>
            <person name="Zhang J."/>
            <person name="Zhu Y."/>
            <person name="Du M."/>
            <person name="Zhao Y."/>
            <person name="Schartl M."/>
            <person name="Tang Q."/>
            <person name="Wang J."/>
        </authorList>
    </citation>
    <scope>NUCLEOTIDE SEQUENCE</scope>
</reference>
<protein>
    <submittedName>
        <fullName evidence="21">5-hydroxytryptamine receptor 3C-like</fullName>
    </submittedName>
</protein>
<comment type="catalytic activity">
    <reaction evidence="14">
        <text>K(+)(in) = K(+)(out)</text>
        <dbReference type="Rhea" id="RHEA:29463"/>
        <dbReference type="ChEBI" id="CHEBI:29103"/>
    </reaction>
</comment>
<dbReference type="InterPro" id="IPR006201">
    <property type="entry name" value="Neur_channel"/>
</dbReference>
<feature type="transmembrane region" description="Helical" evidence="18">
    <location>
        <begin position="180"/>
        <end position="199"/>
    </location>
</feature>
<name>A0A3P8WAB7_CYNSE</name>
<dbReference type="Proteomes" id="UP000265120">
    <property type="component" value="Chromosome 2"/>
</dbReference>
<dbReference type="InterPro" id="IPR036719">
    <property type="entry name" value="Neuro-gated_channel_TM_sf"/>
</dbReference>
<evidence type="ECO:0000256" key="9">
    <source>
        <dbReference type="ARBA" id="ARBA00023170"/>
    </source>
</evidence>
<keyword evidence="11" id="KW-1071">Ligand-gated ion channel</keyword>
<keyword evidence="12" id="KW-0407">Ion channel</keyword>
<keyword evidence="7" id="KW-0406">Ion transport</keyword>
<feature type="domain" description="Neurotransmitter-gated ion-channel ligand-binding" evidence="19">
    <location>
        <begin position="71"/>
        <end position="178"/>
    </location>
</feature>